<keyword evidence="6" id="KW-0479">Metal-binding</keyword>
<dbReference type="CDD" id="cd02803">
    <property type="entry name" value="OYE_like_FMN_family"/>
    <property type="match status" value="1"/>
</dbReference>
<evidence type="ECO:0000313" key="12">
    <source>
        <dbReference type="EMBL" id="XBX74159.1"/>
    </source>
</evidence>
<sequence length="645" mass="70764">MNYKKLFSKGQIGKMPLRNRIVMPAMGTALAGSTGEASPDIIKYYEERAKGGCGLIITEITRVCDDYGVGVANQLSATKPQHIASLQKLARTLHKYDTKVFVQLHHPGRETYSRLIGGKQIVAPSAVMCKVTQEMPRELTTEEVEGLVRKFVTSAKMAQMAGIDGVELHAAHGYLINQFLSPYTNKRTDKYGGHFANRMRFISEIMVGIRHICGPDFPVSVRISADEFVEGGINLEEGVKIARYLESIGVNALNVSAGIYETSATIVEPMSYPQGWKKHLAEAVKKAVNIPIIAVNVIREPQFAENLLDSGNVDFVGLGRGLLADPQWANKAKENKDKEIRRCISCVYCFEQLTTGGVLKCAVNPKMGRELEFENLPETGDNKVVVIVGAGPAGLEAARVLKLRGFRPIVLEKENDLGGALQIAKKPHLKDKIQWLIDYYQEQVKILDIEINFGVKATVENIKDLDPYAIFVATGARPIIPQVPGANNENVFTADDVLKGIVSVKGEKVAVIGSGMTGCEAAEMLAMDDNEVAIIEMQKEIAGNVYKLNRYDIMSRLTKHKVEMLPCKKLLQITDQGVALMDTFTSATSLKQADKIILALGVQPNSELISNLEEDFERVYAIGDVANPGRIGDATRQGFEKASIL</sequence>
<dbReference type="InterPro" id="IPR036188">
    <property type="entry name" value="FAD/NAD-bd_sf"/>
</dbReference>
<dbReference type="SUPFAM" id="SSF51905">
    <property type="entry name" value="FAD/NAD(P)-binding domain"/>
    <property type="match status" value="1"/>
</dbReference>
<accession>A0AAU7VJE8</accession>
<evidence type="ECO:0000256" key="6">
    <source>
        <dbReference type="ARBA" id="ARBA00022723"/>
    </source>
</evidence>
<evidence type="ECO:0000259" key="11">
    <source>
        <dbReference type="Pfam" id="PF07992"/>
    </source>
</evidence>
<evidence type="ECO:0000256" key="5">
    <source>
        <dbReference type="ARBA" id="ARBA00022643"/>
    </source>
</evidence>
<dbReference type="Gene3D" id="3.20.20.70">
    <property type="entry name" value="Aldolase class I"/>
    <property type="match status" value="1"/>
</dbReference>
<dbReference type="Pfam" id="PF00724">
    <property type="entry name" value="Oxidored_FMN"/>
    <property type="match status" value="1"/>
</dbReference>
<evidence type="ECO:0000256" key="7">
    <source>
        <dbReference type="ARBA" id="ARBA00023002"/>
    </source>
</evidence>
<dbReference type="Gene3D" id="3.50.50.60">
    <property type="entry name" value="FAD/NAD(P)-binding domain"/>
    <property type="match status" value="1"/>
</dbReference>
<evidence type="ECO:0000256" key="1">
    <source>
        <dbReference type="ARBA" id="ARBA00001917"/>
    </source>
</evidence>
<protein>
    <submittedName>
        <fullName evidence="12">FAD-dependent oxidoreductase</fullName>
    </submittedName>
</protein>
<proteinExistence type="inferred from homology"/>
<name>A0AAU7VJE8_9FIRM</name>
<feature type="domain" description="NADH:flavin oxidoreductase/NADH oxidase N-terminal" evidence="10">
    <location>
        <begin position="5"/>
        <end position="338"/>
    </location>
</feature>
<dbReference type="PANTHER" id="PTHR42917:SF2">
    <property type="entry name" value="2,4-DIENOYL-COA REDUCTASE [(2E)-ENOYL-COA-PRODUCING]"/>
    <property type="match status" value="1"/>
</dbReference>
<dbReference type="PRINTS" id="PR00469">
    <property type="entry name" value="PNDRDTASEII"/>
</dbReference>
<organism evidence="12">
    <name type="scientific">Proteinivorax tanatarense</name>
    <dbReference type="NCBI Taxonomy" id="1260629"/>
    <lineage>
        <taxon>Bacteria</taxon>
        <taxon>Bacillati</taxon>
        <taxon>Bacillota</taxon>
        <taxon>Clostridia</taxon>
        <taxon>Eubacteriales</taxon>
        <taxon>Proteinivoracaceae</taxon>
        <taxon>Proteinivorax</taxon>
    </lineage>
</organism>
<gene>
    <name evidence="12" type="ORF">PRVXT_002185</name>
</gene>
<dbReference type="EMBL" id="CP158367">
    <property type="protein sequence ID" value="XBX74159.1"/>
    <property type="molecule type" value="Genomic_DNA"/>
</dbReference>
<keyword evidence="5" id="KW-0288">FMN</keyword>
<evidence type="ECO:0000256" key="4">
    <source>
        <dbReference type="ARBA" id="ARBA00022630"/>
    </source>
</evidence>
<evidence type="ECO:0000256" key="9">
    <source>
        <dbReference type="ARBA" id="ARBA00023014"/>
    </source>
</evidence>
<dbReference type="InterPro" id="IPR001155">
    <property type="entry name" value="OxRdtase_FMN_N"/>
</dbReference>
<dbReference type="Pfam" id="PF07992">
    <property type="entry name" value="Pyr_redox_2"/>
    <property type="match status" value="1"/>
</dbReference>
<evidence type="ECO:0000256" key="3">
    <source>
        <dbReference type="ARBA" id="ARBA00011048"/>
    </source>
</evidence>
<dbReference type="PRINTS" id="PR00368">
    <property type="entry name" value="FADPNR"/>
</dbReference>
<evidence type="ECO:0000259" key="10">
    <source>
        <dbReference type="Pfam" id="PF00724"/>
    </source>
</evidence>
<dbReference type="PANTHER" id="PTHR42917">
    <property type="entry name" value="2,4-DIENOYL-COA REDUCTASE"/>
    <property type="match status" value="1"/>
</dbReference>
<reference evidence="12" key="1">
    <citation type="journal article" date="2013" name="Extremophiles">
        <title>Proteinivorax tanatarense gen. nov., sp. nov., an anaerobic, haloalkaliphilic, proteolytic bacterium isolated from a decaying algal bloom, and proposal of Proteinivoraceae fam. nov.</title>
        <authorList>
            <person name="Kevbrin V."/>
            <person name="Boltyanskaya Y."/>
            <person name="Zhilina T."/>
            <person name="Kolganova T."/>
            <person name="Lavrentjeva E."/>
            <person name="Kuznetsov B."/>
        </authorList>
    </citation>
    <scope>NUCLEOTIDE SEQUENCE</scope>
    <source>
        <strain evidence="12">Z-910T</strain>
    </source>
</reference>
<dbReference type="GO" id="GO:0046872">
    <property type="term" value="F:metal ion binding"/>
    <property type="evidence" value="ECO:0007669"/>
    <property type="project" value="UniProtKB-KW"/>
</dbReference>
<evidence type="ECO:0000256" key="2">
    <source>
        <dbReference type="ARBA" id="ARBA00001966"/>
    </source>
</evidence>
<dbReference type="InterPro" id="IPR023753">
    <property type="entry name" value="FAD/NAD-binding_dom"/>
</dbReference>
<dbReference type="InterPro" id="IPR051793">
    <property type="entry name" value="NADH:flavin_oxidoreductase"/>
</dbReference>
<keyword evidence="8" id="KW-0408">Iron</keyword>
<dbReference type="Gene3D" id="3.40.50.720">
    <property type="entry name" value="NAD(P)-binding Rossmann-like Domain"/>
    <property type="match status" value="1"/>
</dbReference>
<comment type="similarity">
    <text evidence="3">In the N-terminal section; belongs to the NADH:flavin oxidoreductase/NADH oxidase family.</text>
</comment>
<dbReference type="GO" id="GO:0051536">
    <property type="term" value="F:iron-sulfur cluster binding"/>
    <property type="evidence" value="ECO:0007669"/>
    <property type="project" value="UniProtKB-KW"/>
</dbReference>
<dbReference type="SUPFAM" id="SSF51395">
    <property type="entry name" value="FMN-linked oxidoreductases"/>
    <property type="match status" value="1"/>
</dbReference>
<comment type="cofactor">
    <cofactor evidence="2">
        <name>[4Fe-4S] cluster</name>
        <dbReference type="ChEBI" id="CHEBI:49883"/>
    </cofactor>
</comment>
<dbReference type="RefSeq" id="WP_350342917.1">
    <property type="nucleotide sequence ID" value="NZ_CP158367.1"/>
</dbReference>
<keyword evidence="7" id="KW-0560">Oxidoreductase</keyword>
<evidence type="ECO:0000256" key="8">
    <source>
        <dbReference type="ARBA" id="ARBA00023004"/>
    </source>
</evidence>
<comment type="cofactor">
    <cofactor evidence="1">
        <name>FMN</name>
        <dbReference type="ChEBI" id="CHEBI:58210"/>
    </cofactor>
</comment>
<dbReference type="AlphaFoldDB" id="A0AAU7VJE8"/>
<feature type="domain" description="FAD/NAD(P)-binding" evidence="11">
    <location>
        <begin position="385"/>
        <end position="638"/>
    </location>
</feature>
<dbReference type="InterPro" id="IPR013785">
    <property type="entry name" value="Aldolase_TIM"/>
</dbReference>
<keyword evidence="9" id="KW-0411">Iron-sulfur</keyword>
<reference evidence="12" key="2">
    <citation type="submission" date="2024-06" db="EMBL/GenBank/DDBJ databases">
        <authorList>
            <person name="Petrova K.O."/>
            <person name="Toshchakov S.V."/>
            <person name="Boltjanskaja Y.V."/>
            <person name="Kevbrin V."/>
        </authorList>
    </citation>
    <scope>NUCLEOTIDE SEQUENCE</scope>
    <source>
        <strain evidence="12">Z-910T</strain>
    </source>
</reference>
<dbReference type="GO" id="GO:0016491">
    <property type="term" value="F:oxidoreductase activity"/>
    <property type="evidence" value="ECO:0007669"/>
    <property type="project" value="UniProtKB-KW"/>
</dbReference>
<keyword evidence="4" id="KW-0285">Flavoprotein</keyword>
<dbReference type="GO" id="GO:0010181">
    <property type="term" value="F:FMN binding"/>
    <property type="evidence" value="ECO:0007669"/>
    <property type="project" value="InterPro"/>
</dbReference>